<evidence type="ECO:0000313" key="4">
    <source>
        <dbReference type="Proteomes" id="UP000095488"/>
    </source>
</evidence>
<dbReference type="PANTHER" id="PTHR43736:SF1">
    <property type="entry name" value="DIHYDRONEOPTERIN TRIPHOSPHATE DIPHOSPHATASE"/>
    <property type="match status" value="1"/>
</dbReference>
<dbReference type="InterPro" id="IPR000086">
    <property type="entry name" value="NUDIX_hydrolase_dom"/>
</dbReference>
<feature type="domain" description="Nudix hydrolase" evidence="2">
    <location>
        <begin position="43"/>
        <end position="181"/>
    </location>
</feature>
<organism evidence="3 4">
    <name type="scientific">Sarcina ventriculi</name>
    <name type="common">Clostridium ventriculi</name>
    <dbReference type="NCBI Taxonomy" id="1267"/>
    <lineage>
        <taxon>Bacteria</taxon>
        <taxon>Bacillati</taxon>
        <taxon>Bacillota</taxon>
        <taxon>Clostridia</taxon>
        <taxon>Eubacteriales</taxon>
        <taxon>Clostridiaceae</taxon>
        <taxon>Sarcina</taxon>
    </lineage>
</organism>
<protein>
    <submittedName>
        <fullName evidence="3">NUDIX domain</fullName>
    </submittedName>
</protein>
<dbReference type="Pfam" id="PF00293">
    <property type="entry name" value="NUDIX"/>
    <property type="match status" value="1"/>
</dbReference>
<reference evidence="3 4" key="1">
    <citation type="submission" date="2015-09" db="EMBL/GenBank/DDBJ databases">
        <authorList>
            <consortium name="Pathogen Informatics"/>
            <person name="Wu L."/>
            <person name="Ma J."/>
        </authorList>
    </citation>
    <scope>NUCLEOTIDE SEQUENCE [LARGE SCALE GENOMIC DNA]</scope>
    <source>
        <strain evidence="3 4">2789STDY5834858</strain>
    </source>
</reference>
<evidence type="ECO:0000259" key="2">
    <source>
        <dbReference type="PROSITE" id="PS51462"/>
    </source>
</evidence>
<dbReference type="CDD" id="cd03674">
    <property type="entry name" value="NUDIX_Hydrolase"/>
    <property type="match status" value="1"/>
</dbReference>
<name>A0ABP2AMY0_SARVE</name>
<dbReference type="SUPFAM" id="SSF55811">
    <property type="entry name" value="Nudix"/>
    <property type="match status" value="1"/>
</dbReference>
<comment type="caution">
    <text evidence="3">The sequence shown here is derived from an EMBL/GenBank/DDBJ whole genome shotgun (WGS) entry which is preliminary data.</text>
</comment>
<dbReference type="Proteomes" id="UP000095488">
    <property type="component" value="Unassembled WGS sequence"/>
</dbReference>
<accession>A0ABP2AMY0</accession>
<proteinExistence type="inferred from homology"/>
<dbReference type="RefSeq" id="WP_055257527.1">
    <property type="nucleotide sequence ID" value="NZ_CABIXL010000002.1"/>
</dbReference>
<evidence type="ECO:0000313" key="3">
    <source>
        <dbReference type="EMBL" id="CUN60689.1"/>
    </source>
</evidence>
<dbReference type="EMBL" id="CYZR01000002">
    <property type="protein sequence ID" value="CUN60689.1"/>
    <property type="molecule type" value="Genomic_DNA"/>
</dbReference>
<dbReference type="Gene3D" id="3.90.79.10">
    <property type="entry name" value="Nucleoside Triphosphate Pyrophosphohydrolase"/>
    <property type="match status" value="1"/>
</dbReference>
<dbReference type="PROSITE" id="PS51462">
    <property type="entry name" value="NUDIX"/>
    <property type="match status" value="1"/>
</dbReference>
<gene>
    <name evidence="3" type="ORF">ERS852473_00610</name>
</gene>
<evidence type="ECO:0000256" key="1">
    <source>
        <dbReference type="ARBA" id="ARBA00005582"/>
    </source>
</evidence>
<dbReference type="InterPro" id="IPR015797">
    <property type="entry name" value="NUDIX_hydrolase-like_dom_sf"/>
</dbReference>
<comment type="similarity">
    <text evidence="1">Belongs to the Nudix hydrolase family.</text>
</comment>
<keyword evidence="4" id="KW-1185">Reference proteome</keyword>
<sequence>MDNAFIEDIKNYKPYNIQEKNDKELILLAVNNFNNLFTRENPILHFTSSGYIINKTRDKVLMIYHKIYNSWAWTGGHNDGDTNFLRVAIKEAQEETGLKNINVISDDIFSIDVLTVNGHIKKNKFVSAHLHLNITYLLEACENDELIINKEETKGVKWIPIAELDKYCSEKHMIDNVYSKLNDKINKL</sequence>
<dbReference type="PANTHER" id="PTHR43736">
    <property type="entry name" value="ADP-RIBOSE PYROPHOSPHATASE"/>
    <property type="match status" value="1"/>
</dbReference>